<dbReference type="PANTHER" id="PTHR40051:SF1">
    <property type="entry name" value="YOLD-LIKE FAMILY PROTEIN"/>
    <property type="match status" value="1"/>
</dbReference>
<dbReference type="InterPro" id="IPR014962">
    <property type="entry name" value="YolD"/>
</dbReference>
<dbReference type="PANTHER" id="PTHR40051">
    <property type="entry name" value="IG HYPOTHETICAL 15966"/>
    <property type="match status" value="1"/>
</dbReference>
<evidence type="ECO:0000313" key="1">
    <source>
        <dbReference type="EMBL" id="MFC5587529.1"/>
    </source>
</evidence>
<comment type="caution">
    <text evidence="1">The sequence shown here is derived from an EMBL/GenBank/DDBJ whole genome shotgun (WGS) entry which is preliminary data.</text>
</comment>
<keyword evidence="2" id="KW-1185">Reference proteome</keyword>
<sequence>MLENNRDRGTKKWSMARMLPEHVKALRQWMDEDQYVERPVLDDFDLQSIGHEIDTAFKRQCDAHIAIWTNGKIRHFGGKILEINMQSRVLILGTPFCIERLPVDDIVGVYCKN</sequence>
<dbReference type="RefSeq" id="WP_381429623.1">
    <property type="nucleotide sequence ID" value="NZ_JBHSNO010000001.1"/>
</dbReference>
<reference evidence="2" key="1">
    <citation type="journal article" date="2019" name="Int. J. Syst. Evol. Microbiol.">
        <title>The Global Catalogue of Microorganisms (GCM) 10K type strain sequencing project: providing services to taxonomists for standard genome sequencing and annotation.</title>
        <authorList>
            <consortium name="The Broad Institute Genomics Platform"/>
            <consortium name="The Broad Institute Genome Sequencing Center for Infectious Disease"/>
            <person name="Wu L."/>
            <person name="Ma J."/>
        </authorList>
    </citation>
    <scope>NUCLEOTIDE SEQUENCE [LARGE SCALE GENOMIC DNA]</scope>
    <source>
        <strain evidence="2">CGMCC 4.1434</strain>
    </source>
</reference>
<dbReference type="EMBL" id="JBHSNO010000001">
    <property type="protein sequence ID" value="MFC5587529.1"/>
    <property type="molecule type" value="Genomic_DNA"/>
</dbReference>
<proteinExistence type="predicted"/>
<dbReference type="Pfam" id="PF08863">
    <property type="entry name" value="YolD"/>
    <property type="match status" value="1"/>
</dbReference>
<dbReference type="Proteomes" id="UP001596109">
    <property type="component" value="Unassembled WGS sequence"/>
</dbReference>
<name>A0ABW0TF60_9BACL</name>
<gene>
    <name evidence="1" type="ORF">ACFPRA_01230</name>
</gene>
<protein>
    <submittedName>
        <fullName evidence="1">YolD-like family protein</fullName>
    </submittedName>
</protein>
<evidence type="ECO:0000313" key="2">
    <source>
        <dbReference type="Proteomes" id="UP001596109"/>
    </source>
</evidence>
<accession>A0ABW0TF60</accession>
<organism evidence="1 2">
    <name type="scientific">Sporosarcina soli</name>
    <dbReference type="NCBI Taxonomy" id="334736"/>
    <lineage>
        <taxon>Bacteria</taxon>
        <taxon>Bacillati</taxon>
        <taxon>Bacillota</taxon>
        <taxon>Bacilli</taxon>
        <taxon>Bacillales</taxon>
        <taxon>Caryophanaceae</taxon>
        <taxon>Sporosarcina</taxon>
    </lineage>
</organism>